<organism evidence="2 3">
    <name type="scientific">Brevibacterium samyangense</name>
    <dbReference type="NCBI Taxonomy" id="366888"/>
    <lineage>
        <taxon>Bacteria</taxon>
        <taxon>Bacillati</taxon>
        <taxon>Actinomycetota</taxon>
        <taxon>Actinomycetes</taxon>
        <taxon>Micrococcales</taxon>
        <taxon>Brevibacteriaceae</taxon>
        <taxon>Brevibacterium</taxon>
    </lineage>
</organism>
<accession>A0ABN2TN10</accession>
<name>A0ABN2TN10_9MICO</name>
<dbReference type="EMBL" id="BAAANO010000035">
    <property type="protein sequence ID" value="GAA2014344.1"/>
    <property type="molecule type" value="Genomic_DNA"/>
</dbReference>
<protein>
    <submittedName>
        <fullName evidence="2">Uncharacterized protein</fullName>
    </submittedName>
</protein>
<evidence type="ECO:0000313" key="3">
    <source>
        <dbReference type="Proteomes" id="UP001500755"/>
    </source>
</evidence>
<dbReference type="Proteomes" id="UP001500755">
    <property type="component" value="Unassembled WGS sequence"/>
</dbReference>
<feature type="compositionally biased region" description="Basic and acidic residues" evidence="1">
    <location>
        <begin position="24"/>
        <end position="47"/>
    </location>
</feature>
<proteinExistence type="predicted"/>
<sequence length="95" mass="10350">MRFGDMAVDRRERDGQGLAFVVRGNDEESEHRTSLEDGTPAKDERQGAGHSGPTAAGRPVPWHTFGQKMDPAPRPPSDLVAATAARAVWESPENR</sequence>
<evidence type="ECO:0000313" key="2">
    <source>
        <dbReference type="EMBL" id="GAA2014344.1"/>
    </source>
</evidence>
<keyword evidence="3" id="KW-1185">Reference proteome</keyword>
<feature type="region of interest" description="Disordered" evidence="1">
    <location>
        <begin position="1"/>
        <end position="78"/>
    </location>
</feature>
<reference evidence="2 3" key="1">
    <citation type="journal article" date="2019" name="Int. J. Syst. Evol. Microbiol.">
        <title>The Global Catalogue of Microorganisms (GCM) 10K type strain sequencing project: providing services to taxonomists for standard genome sequencing and annotation.</title>
        <authorList>
            <consortium name="The Broad Institute Genomics Platform"/>
            <consortium name="The Broad Institute Genome Sequencing Center for Infectious Disease"/>
            <person name="Wu L."/>
            <person name="Ma J."/>
        </authorList>
    </citation>
    <scope>NUCLEOTIDE SEQUENCE [LARGE SCALE GENOMIC DNA]</scope>
    <source>
        <strain evidence="2 3">JCM 14546</strain>
    </source>
</reference>
<evidence type="ECO:0000256" key="1">
    <source>
        <dbReference type="SAM" id="MobiDB-lite"/>
    </source>
</evidence>
<gene>
    <name evidence="2" type="ORF">GCM10009755_27580</name>
</gene>
<comment type="caution">
    <text evidence="2">The sequence shown here is derived from an EMBL/GenBank/DDBJ whole genome shotgun (WGS) entry which is preliminary data.</text>
</comment>